<dbReference type="InterPro" id="IPR036291">
    <property type="entry name" value="NAD(P)-bd_dom_sf"/>
</dbReference>
<dbReference type="Gene3D" id="3.40.50.720">
    <property type="entry name" value="NAD(P)-binding Rossmann-like Domain"/>
    <property type="match status" value="1"/>
</dbReference>
<dbReference type="GO" id="GO:0005737">
    <property type="term" value="C:cytoplasm"/>
    <property type="evidence" value="ECO:0007669"/>
    <property type="project" value="TreeGrafter"/>
</dbReference>
<feature type="non-terminal residue" evidence="3">
    <location>
        <position position="1"/>
    </location>
</feature>
<protein>
    <recommendedName>
        <fullName evidence="2">NAD-dependent epimerase/dehydratase domain-containing protein</fullName>
    </recommendedName>
</protein>
<dbReference type="SUPFAM" id="SSF51735">
    <property type="entry name" value="NAD(P)-binding Rossmann-fold domains"/>
    <property type="match status" value="1"/>
</dbReference>
<organism evidence="3">
    <name type="scientific">marine sediment metagenome</name>
    <dbReference type="NCBI Taxonomy" id="412755"/>
    <lineage>
        <taxon>unclassified sequences</taxon>
        <taxon>metagenomes</taxon>
        <taxon>ecological metagenomes</taxon>
    </lineage>
</organism>
<dbReference type="InterPro" id="IPR051783">
    <property type="entry name" value="NAD(P)-dependent_oxidoreduct"/>
</dbReference>
<feature type="transmembrane region" description="Helical" evidence="1">
    <location>
        <begin position="27"/>
        <end position="47"/>
    </location>
</feature>
<dbReference type="EMBL" id="BART01007471">
    <property type="protein sequence ID" value="GAG58426.1"/>
    <property type="molecule type" value="Genomic_DNA"/>
</dbReference>
<accession>X1AEE4</accession>
<dbReference type="PANTHER" id="PTHR48079">
    <property type="entry name" value="PROTEIN YEEZ"/>
    <property type="match status" value="1"/>
</dbReference>
<keyword evidence="1" id="KW-0472">Membrane</keyword>
<sequence>HSVEKYKDSAMSYRDAGIEQGDIQAKYLPLLLLSVTVTLGLTIAVFYNRAGILSVGAVNGVDLIYHLAGQVSVWAKDKNSHYNVNVQGAENIAEVALKNNVILFYMSSFGALGPNPIEITEPTDESFPHADFFINEYERTKYLGREKIREFSEKGLKTVILYPGFVYGPGDFNIYGEMLFDIVAGQFLGLPGKGEKFFCMTYLDDVIDGMVNLIDREDLLGQGFVLGGENIKIRDFLNLIAKLAKAKKPRKLPMWGGVLYGRLCSFKANLSKKRVPYITPDMIIGMKYNWAFSSKSAIEKLGYRITPIREGLTRTIEWYENFIKLYGKNKKKIGIRVLK</sequence>
<evidence type="ECO:0000259" key="2">
    <source>
        <dbReference type="Pfam" id="PF01370"/>
    </source>
</evidence>
<dbReference type="PANTHER" id="PTHR48079:SF6">
    <property type="entry name" value="NAD(P)-BINDING DOMAIN-CONTAINING PROTEIN-RELATED"/>
    <property type="match status" value="1"/>
</dbReference>
<dbReference type="GO" id="GO:0004029">
    <property type="term" value="F:aldehyde dehydrogenase (NAD+) activity"/>
    <property type="evidence" value="ECO:0007669"/>
    <property type="project" value="TreeGrafter"/>
</dbReference>
<comment type="caution">
    <text evidence="3">The sequence shown here is derived from an EMBL/GenBank/DDBJ whole genome shotgun (WGS) entry which is preliminary data.</text>
</comment>
<feature type="domain" description="NAD-dependent epimerase/dehydratase" evidence="2">
    <location>
        <begin position="57"/>
        <end position="218"/>
    </location>
</feature>
<evidence type="ECO:0000256" key="1">
    <source>
        <dbReference type="SAM" id="Phobius"/>
    </source>
</evidence>
<dbReference type="AlphaFoldDB" id="X1AEE4"/>
<evidence type="ECO:0000313" key="3">
    <source>
        <dbReference type="EMBL" id="GAG58426.1"/>
    </source>
</evidence>
<dbReference type="InterPro" id="IPR001509">
    <property type="entry name" value="Epimerase_deHydtase"/>
</dbReference>
<dbReference type="Pfam" id="PF01370">
    <property type="entry name" value="Epimerase"/>
    <property type="match status" value="1"/>
</dbReference>
<reference evidence="3" key="1">
    <citation type="journal article" date="2014" name="Front. Microbiol.">
        <title>High frequency of phylogenetically diverse reductive dehalogenase-homologous genes in deep subseafloor sedimentary metagenomes.</title>
        <authorList>
            <person name="Kawai M."/>
            <person name="Futagami T."/>
            <person name="Toyoda A."/>
            <person name="Takaki Y."/>
            <person name="Nishi S."/>
            <person name="Hori S."/>
            <person name="Arai W."/>
            <person name="Tsubouchi T."/>
            <person name="Morono Y."/>
            <person name="Uchiyama I."/>
            <person name="Ito T."/>
            <person name="Fujiyama A."/>
            <person name="Inagaki F."/>
            <person name="Takami H."/>
        </authorList>
    </citation>
    <scope>NUCLEOTIDE SEQUENCE</scope>
    <source>
        <strain evidence="3">Expedition CK06-06</strain>
    </source>
</reference>
<keyword evidence="1" id="KW-0812">Transmembrane</keyword>
<proteinExistence type="predicted"/>
<keyword evidence="1" id="KW-1133">Transmembrane helix</keyword>
<gene>
    <name evidence="3" type="ORF">S01H4_17002</name>
</gene>
<name>X1AEE4_9ZZZZ</name>